<organism evidence="2 3">
    <name type="scientific">Methylomonas aurea</name>
    <dbReference type="NCBI Taxonomy" id="2952224"/>
    <lineage>
        <taxon>Bacteria</taxon>
        <taxon>Pseudomonadati</taxon>
        <taxon>Pseudomonadota</taxon>
        <taxon>Gammaproteobacteria</taxon>
        <taxon>Methylococcales</taxon>
        <taxon>Methylococcaceae</taxon>
        <taxon>Methylomonas</taxon>
    </lineage>
</organism>
<evidence type="ECO:0000313" key="3">
    <source>
        <dbReference type="Proteomes" id="UP001524569"/>
    </source>
</evidence>
<dbReference type="EMBL" id="JANIBM010000003">
    <property type="protein sequence ID" value="MCQ8180209.1"/>
    <property type="molecule type" value="Genomic_DNA"/>
</dbReference>
<sequence length="188" mass="22339">MVVYRRNFVAGGTYFFTVTLRDRRARFLVDYVDELHAAFAQSRARKPFVIEAMVVLPDHLHTIWRLPDHDTDYPGRWKSIKSLFTQSLARNGLDVGKRRDGSASIWQRRYWEHTIRDEQDWQHHIDYIHFNPVKHGWVHRARDWPFSSFHRYVRRGILPLDWAGDGIEDWSLKATDKLGCPHSPRSSD</sequence>
<dbReference type="NCBIfam" id="NF047646">
    <property type="entry name" value="REP_Tyr_transpos"/>
    <property type="match status" value="1"/>
</dbReference>
<proteinExistence type="predicted"/>
<gene>
    <name evidence="2" type="ORF">NP603_03725</name>
</gene>
<dbReference type="RefSeq" id="WP_256609585.1">
    <property type="nucleotide sequence ID" value="NZ_JANIBM010000003.1"/>
</dbReference>
<dbReference type="InterPro" id="IPR002686">
    <property type="entry name" value="Transposase_17"/>
</dbReference>
<dbReference type="PANTHER" id="PTHR36966">
    <property type="entry name" value="REP-ASSOCIATED TYROSINE TRANSPOSASE"/>
    <property type="match status" value="1"/>
</dbReference>
<accession>A0ABT1UDA6</accession>
<dbReference type="InterPro" id="IPR052715">
    <property type="entry name" value="RAYT_transposase"/>
</dbReference>
<dbReference type="Gene3D" id="3.30.70.1290">
    <property type="entry name" value="Transposase IS200-like"/>
    <property type="match status" value="1"/>
</dbReference>
<keyword evidence="3" id="KW-1185">Reference proteome</keyword>
<dbReference type="SMART" id="SM01321">
    <property type="entry name" value="Y1_Tnp"/>
    <property type="match status" value="1"/>
</dbReference>
<feature type="domain" description="Transposase IS200-like" evidence="1">
    <location>
        <begin position="9"/>
        <end position="131"/>
    </location>
</feature>
<evidence type="ECO:0000313" key="2">
    <source>
        <dbReference type="EMBL" id="MCQ8180209.1"/>
    </source>
</evidence>
<dbReference type="SUPFAM" id="SSF143422">
    <property type="entry name" value="Transposase IS200-like"/>
    <property type="match status" value="1"/>
</dbReference>
<evidence type="ECO:0000259" key="1">
    <source>
        <dbReference type="SMART" id="SM01321"/>
    </source>
</evidence>
<dbReference type="PANTHER" id="PTHR36966:SF1">
    <property type="entry name" value="REP-ASSOCIATED TYROSINE TRANSPOSASE"/>
    <property type="match status" value="1"/>
</dbReference>
<comment type="caution">
    <text evidence="2">The sequence shown here is derived from an EMBL/GenBank/DDBJ whole genome shotgun (WGS) entry which is preliminary data.</text>
</comment>
<protein>
    <submittedName>
        <fullName evidence="2">Transposase</fullName>
    </submittedName>
</protein>
<dbReference type="Proteomes" id="UP001524569">
    <property type="component" value="Unassembled WGS sequence"/>
</dbReference>
<reference evidence="2 3" key="1">
    <citation type="submission" date="2022-07" db="EMBL/GenBank/DDBJ databases">
        <title>Methylomonas rivi sp. nov., Methylomonas rosea sp. nov., Methylomonas aureus sp. nov. and Methylomonas subterranea sp. nov., four novel methanotrophs isolated from a freshwater creek and the deep terrestrial subsurface.</title>
        <authorList>
            <person name="Abin C."/>
            <person name="Sankaranarayanan K."/>
            <person name="Garner C."/>
            <person name="Sindelar R."/>
            <person name="Kotary K."/>
            <person name="Garner R."/>
            <person name="Barclay S."/>
            <person name="Lawson P."/>
            <person name="Krumholz L."/>
        </authorList>
    </citation>
    <scope>NUCLEOTIDE SEQUENCE [LARGE SCALE GENOMIC DNA]</scope>
    <source>
        <strain evidence="2 3">SURF-1</strain>
    </source>
</reference>
<dbReference type="Pfam" id="PF01797">
    <property type="entry name" value="Y1_Tnp"/>
    <property type="match status" value="1"/>
</dbReference>
<dbReference type="InterPro" id="IPR036515">
    <property type="entry name" value="Transposase_17_sf"/>
</dbReference>
<name>A0ABT1UDA6_9GAMM</name>